<dbReference type="Proteomes" id="UP001165986">
    <property type="component" value="Unassembled WGS sequence"/>
</dbReference>
<name>A0AA40T116_9NOST</name>
<dbReference type="EMBL" id="VJXY01000030">
    <property type="protein sequence ID" value="MBD6618684.1"/>
    <property type="molecule type" value="Genomic_DNA"/>
</dbReference>
<dbReference type="NCBIfam" id="TIGR04533">
    <property type="entry name" value="cyanosortB_assc"/>
    <property type="match status" value="1"/>
</dbReference>
<evidence type="ECO:0000313" key="2">
    <source>
        <dbReference type="Proteomes" id="UP001165986"/>
    </source>
</evidence>
<dbReference type="RefSeq" id="WP_191759888.1">
    <property type="nucleotide sequence ID" value="NZ_VJXY01000030.1"/>
</dbReference>
<dbReference type="InterPro" id="IPR030917">
    <property type="entry name" value="Cyanoexo_CrtB_assoc"/>
</dbReference>
<dbReference type="AlphaFoldDB" id="A0AA40T116"/>
<protein>
    <submittedName>
        <fullName evidence="1">Cyanoexosortase B system-associated protein</fullName>
    </submittedName>
</protein>
<gene>
    <name evidence="1" type="ORF">FNW02_23370</name>
</gene>
<comment type="caution">
    <text evidence="1">The sequence shown here is derived from an EMBL/GenBank/DDBJ whole genome shotgun (WGS) entry which is preliminary data.</text>
</comment>
<keyword evidence="2" id="KW-1185">Reference proteome</keyword>
<sequence>MSSLFKFFKENQLSQVIALLLLLLLLAMGGIPGYLTGRWQWKQPPPVTSLNELRHIRKTGLTLPGWQTIEQTEQQIGERKWSLQVIKKDGSESQAILLLLPQNGPMDQPEVEWTEINGWGRSRWRKWDIAQYRSAEFTVKQPSKLGSNTETKVEARFFRASTPQQTFAVLQWYALPEGGNSSPLHWFLADQWAQWHKKRTPWVGVSIIIPMEPLGQVEKLWSLAQSIGEAVQAALMTTAL</sequence>
<reference evidence="1" key="1">
    <citation type="submission" date="2019-07" db="EMBL/GenBank/DDBJ databases">
        <title>Toxilogical consequences of a new and cryptic species of cyanobacteria (Komarekiella delphini-convector) recovered from the epidermis of a bottlenose dolphin and 1500 ft. in the air.</title>
        <authorList>
            <person name="Brown A.O."/>
            <person name="Dvorak P."/>
            <person name="Villanueva C.D."/>
            <person name="Foss A.J."/>
            <person name="Garvey A.D."/>
            <person name="Gibson Q.A."/>
            <person name="Johansen J.R."/>
            <person name="Casamatta D.A."/>
        </authorList>
    </citation>
    <scope>NUCLEOTIDE SEQUENCE</scope>
    <source>
        <strain evidence="1">SJRDD-AB1</strain>
    </source>
</reference>
<evidence type="ECO:0000313" key="1">
    <source>
        <dbReference type="EMBL" id="MBD6618684.1"/>
    </source>
</evidence>
<accession>A0AA40T116</accession>
<organism evidence="1 2">
    <name type="scientific">Komarekiella delphini-convector SJRDD-AB1</name>
    <dbReference type="NCBI Taxonomy" id="2593771"/>
    <lineage>
        <taxon>Bacteria</taxon>
        <taxon>Bacillati</taxon>
        <taxon>Cyanobacteriota</taxon>
        <taxon>Cyanophyceae</taxon>
        <taxon>Nostocales</taxon>
        <taxon>Nostocaceae</taxon>
        <taxon>Komarekiella</taxon>
        <taxon>Komarekiella delphini-convector</taxon>
    </lineage>
</organism>
<proteinExistence type="predicted"/>